<evidence type="ECO:0000256" key="7">
    <source>
        <dbReference type="ARBA" id="ARBA00034808"/>
    </source>
</evidence>
<keyword evidence="5" id="KW-0413">Isomerase</keyword>
<feature type="domain" description="UvrD-like helicase ATP-binding" evidence="11">
    <location>
        <begin position="5"/>
        <end position="475"/>
    </location>
</feature>
<dbReference type="InterPro" id="IPR014016">
    <property type="entry name" value="UvrD-like_ATP-bd"/>
</dbReference>
<protein>
    <recommendedName>
        <fullName evidence="7">DNA 3'-5' helicase</fullName>
        <ecNumber evidence="7">5.6.2.4</ecNumber>
    </recommendedName>
    <alternativeName>
        <fullName evidence="8">DNA 3'-5' helicase II</fullName>
    </alternativeName>
</protein>
<proteinExistence type="predicted"/>
<dbReference type="GO" id="GO:0016887">
    <property type="term" value="F:ATP hydrolysis activity"/>
    <property type="evidence" value="ECO:0007669"/>
    <property type="project" value="RHEA"/>
</dbReference>
<evidence type="ECO:0000259" key="11">
    <source>
        <dbReference type="PROSITE" id="PS51198"/>
    </source>
</evidence>
<dbReference type="OrthoDB" id="9810135at2"/>
<evidence type="ECO:0000313" key="13">
    <source>
        <dbReference type="EMBL" id="RST71953.1"/>
    </source>
</evidence>
<dbReference type="PANTHER" id="PTHR11070:SF2">
    <property type="entry name" value="ATP-DEPENDENT DNA HELICASE SRS2"/>
    <property type="match status" value="1"/>
</dbReference>
<evidence type="ECO:0000256" key="1">
    <source>
        <dbReference type="ARBA" id="ARBA00022741"/>
    </source>
</evidence>
<feature type="binding site" evidence="10">
    <location>
        <begin position="26"/>
        <end position="33"/>
    </location>
    <ligand>
        <name>ATP</name>
        <dbReference type="ChEBI" id="CHEBI:30616"/>
    </ligand>
</feature>
<dbReference type="GO" id="GO:0005829">
    <property type="term" value="C:cytosol"/>
    <property type="evidence" value="ECO:0007669"/>
    <property type="project" value="TreeGrafter"/>
</dbReference>
<comment type="catalytic activity">
    <reaction evidence="9">
        <text>ATP + H2O = ADP + phosphate + H(+)</text>
        <dbReference type="Rhea" id="RHEA:13065"/>
        <dbReference type="ChEBI" id="CHEBI:15377"/>
        <dbReference type="ChEBI" id="CHEBI:15378"/>
        <dbReference type="ChEBI" id="CHEBI:30616"/>
        <dbReference type="ChEBI" id="CHEBI:43474"/>
        <dbReference type="ChEBI" id="CHEBI:456216"/>
        <dbReference type="EC" id="5.6.2.4"/>
    </reaction>
</comment>
<dbReference type="PROSITE" id="PS51217">
    <property type="entry name" value="UVRD_HELICASE_CTER"/>
    <property type="match status" value="1"/>
</dbReference>
<dbReference type="EMBL" id="RXFM01000004">
    <property type="protein sequence ID" value="RST71953.1"/>
    <property type="molecule type" value="Genomic_DNA"/>
</dbReference>
<dbReference type="SUPFAM" id="SSF52540">
    <property type="entry name" value="P-loop containing nucleoside triphosphate hydrolases"/>
    <property type="match status" value="1"/>
</dbReference>
<evidence type="ECO:0000256" key="5">
    <source>
        <dbReference type="ARBA" id="ARBA00023235"/>
    </source>
</evidence>
<dbReference type="InterPro" id="IPR014017">
    <property type="entry name" value="DNA_helicase_UvrD-like_C"/>
</dbReference>
<dbReference type="EC" id="5.6.2.4" evidence="7"/>
<evidence type="ECO:0000256" key="10">
    <source>
        <dbReference type="PROSITE-ProRule" id="PRU00560"/>
    </source>
</evidence>
<keyword evidence="4 10" id="KW-0067">ATP-binding</keyword>
<dbReference type="GO" id="GO:0000725">
    <property type="term" value="P:recombinational repair"/>
    <property type="evidence" value="ECO:0007669"/>
    <property type="project" value="TreeGrafter"/>
</dbReference>
<dbReference type="Pfam" id="PF13361">
    <property type="entry name" value="UvrD_C"/>
    <property type="match status" value="1"/>
</dbReference>
<sequence length="1064" mass="125119">MIKNNSSSLNIQNIASDPKNNVYLAASAGTGKTKTLVDRILKLLLNNEKIEHILCLTFTNVAAGEMMQRLKDELKKWHLINDNKLKEYLLILLNDKVTNNQILRAKELYNHCLDNLDKFRIQTLHSFCVDLLNQLKFLDEDNIDDLKIIDDYSRKKLMENALDRVINSSKHKLEVDIALIKVSVKYDYYSLLNLLKDVLYQKQKVFEFINSKASIKDLINEQYEFYNTKSVSKTELLNKFFNNTDTEFRNILNICEKDDVLNIIFNWIEGDNGFKEDNFHDYLNCFLTKAMLPRSRIPFDKKIREDNPDLIEQYKAEQIRIIEFLEKKSSQEQAELMQAIIIILNEVIIEYEKLKHNFGYLEYDDLIIETLEALNKVQDIEAFLYSLNLAFNHILIDEAQDISKFQWDLIEKIIRSIYSYNSSIFIVGDYKQSIYGFQGADPEYFLQVNKFYKTEFIKLSKSWDYLELNYSFRSKKEIFYGVDQVFNSISFIDKLKHIAIKEGKGIVKIIEQLPNSNKVVKKDEGWKIPKKDDEYINTKFLNSQEISNFIINLLNQKNTSEKKIPKDIMVLFRKRCEKMKYLKDSLKQNNVPVSDSCKINFSDDLIILDLLAIVKFFLLPEDNLNLVSLLKSVFFKFSEKYIFKLSFDRNNQNIWDRVQIFYPEVAKELIKFKCDFEEESLHGFYNKLLYSYKFIKNFYQEFGRNCHEIIDIFLEKVSEFEKLLLGNKQIFIEWIQDNSEIILDNSNLDGIKLMTVHSAKGLQSPIVILADAGDSENMPNESYFWYKNNLIIPNFNEYKSKKIHQIQNERKNELKKESLRLLYVAMTRAESELYIFGEGKNKKDSWFNIAKNALGENFIKYSDLKIKEPKYIFDKLECEDNNIPNYFNENYVSNAVEQNDIASTKEQIFSDIAVIRGNFIHKILCDIAKICKTDIEEYITSLAYDDNFDLLPKNDVNEIIQITADILKKFPNIFARNVFSEVSIANLAKNSKAILKIDKLIIKEKQIEIIEIKTDKSKAISKNNIPSEYSKQLNIYKRCVSNIYSNKKVICKILSFYQKEIIIL</sequence>
<dbReference type="GO" id="GO:0005524">
    <property type="term" value="F:ATP binding"/>
    <property type="evidence" value="ECO:0007669"/>
    <property type="project" value="UniProtKB-UniRule"/>
</dbReference>
<evidence type="ECO:0000256" key="6">
    <source>
        <dbReference type="ARBA" id="ARBA00034617"/>
    </source>
</evidence>
<dbReference type="InterPro" id="IPR027417">
    <property type="entry name" value="P-loop_NTPase"/>
</dbReference>
<dbReference type="GO" id="GO:0033202">
    <property type="term" value="C:DNA helicase complex"/>
    <property type="evidence" value="ECO:0007669"/>
    <property type="project" value="TreeGrafter"/>
</dbReference>
<comment type="caution">
    <text evidence="13">The sequence shown here is derived from an EMBL/GenBank/DDBJ whole genome shotgun (WGS) entry which is preliminary data.</text>
</comment>
<accession>A0A429XUU9</accession>
<dbReference type="Pfam" id="PF00580">
    <property type="entry name" value="UvrD-helicase"/>
    <property type="match status" value="1"/>
</dbReference>
<dbReference type="Gene3D" id="3.40.50.300">
    <property type="entry name" value="P-loop containing nucleotide triphosphate hydrolases"/>
    <property type="match status" value="4"/>
</dbReference>
<dbReference type="GO" id="GO:0043138">
    <property type="term" value="F:3'-5' DNA helicase activity"/>
    <property type="evidence" value="ECO:0007669"/>
    <property type="project" value="UniProtKB-EC"/>
</dbReference>
<keyword evidence="1 10" id="KW-0547">Nucleotide-binding</keyword>
<gene>
    <name evidence="13" type="ORF">EIC27_00545</name>
</gene>
<dbReference type="InterPro" id="IPR000212">
    <property type="entry name" value="DNA_helicase_UvrD/REP"/>
</dbReference>
<comment type="catalytic activity">
    <reaction evidence="6">
        <text>Couples ATP hydrolysis with the unwinding of duplex DNA by translocating in the 3'-5' direction.</text>
        <dbReference type="EC" id="5.6.2.4"/>
    </reaction>
</comment>
<reference evidence="14" key="1">
    <citation type="submission" date="2018-11" db="EMBL/GenBank/DDBJ databases">
        <title>Phylogenetic, genomic, and biogeographic characterization of a novel and ubiquitous marine invertebrate-associated Rickettsiales parasite, Candidatus Marinoinvertebrata rohwerii, gen. nov., sp. nov.</title>
        <authorList>
            <person name="Klinges J.G."/>
            <person name="Rosales S.M."/>
            <person name="Mcminds R."/>
            <person name="Shaver E.C."/>
            <person name="Shantz A."/>
            <person name="Peters E.C."/>
            <person name="Burkepile D.E."/>
            <person name="Silliman B.R."/>
            <person name="Vega Thurber R.L."/>
        </authorList>
    </citation>
    <scope>NUCLEOTIDE SEQUENCE [LARGE SCALE GENOMIC DNA]</scope>
    <source>
        <strain evidence="14">a_cerv_44</strain>
    </source>
</reference>
<dbReference type="PROSITE" id="PS51198">
    <property type="entry name" value="UVRD_HELICASE_ATP_BIND"/>
    <property type="match status" value="1"/>
</dbReference>
<dbReference type="RefSeq" id="WP_126044217.1">
    <property type="nucleotide sequence ID" value="NZ_RXFM01000004.1"/>
</dbReference>
<evidence type="ECO:0000313" key="14">
    <source>
        <dbReference type="Proteomes" id="UP000279470"/>
    </source>
</evidence>
<dbReference type="Proteomes" id="UP000279470">
    <property type="component" value="Unassembled WGS sequence"/>
</dbReference>
<evidence type="ECO:0000256" key="3">
    <source>
        <dbReference type="ARBA" id="ARBA00022806"/>
    </source>
</evidence>
<evidence type="ECO:0000256" key="9">
    <source>
        <dbReference type="ARBA" id="ARBA00048988"/>
    </source>
</evidence>
<keyword evidence="14" id="KW-1185">Reference proteome</keyword>
<dbReference type="AlphaFoldDB" id="A0A429XUU9"/>
<name>A0A429XUU9_9RICK</name>
<keyword evidence="2 10" id="KW-0378">Hydrolase</keyword>
<evidence type="ECO:0000256" key="4">
    <source>
        <dbReference type="ARBA" id="ARBA00022840"/>
    </source>
</evidence>
<evidence type="ECO:0000256" key="8">
    <source>
        <dbReference type="ARBA" id="ARBA00034923"/>
    </source>
</evidence>
<dbReference type="PANTHER" id="PTHR11070">
    <property type="entry name" value="UVRD / RECB / PCRA DNA HELICASE FAMILY MEMBER"/>
    <property type="match status" value="1"/>
</dbReference>
<evidence type="ECO:0000259" key="12">
    <source>
        <dbReference type="PROSITE" id="PS51217"/>
    </source>
</evidence>
<feature type="domain" description="UvrD-like helicase C-terminal" evidence="12">
    <location>
        <begin position="504"/>
        <end position="761"/>
    </location>
</feature>
<evidence type="ECO:0000256" key="2">
    <source>
        <dbReference type="ARBA" id="ARBA00022801"/>
    </source>
</evidence>
<keyword evidence="3 10" id="KW-0347">Helicase</keyword>
<dbReference type="GO" id="GO:0003677">
    <property type="term" value="F:DNA binding"/>
    <property type="evidence" value="ECO:0007669"/>
    <property type="project" value="InterPro"/>
</dbReference>
<organism evidence="13 14">
    <name type="scientific">Candidatus Aquarickettsia rohweri</name>
    <dbReference type="NCBI Taxonomy" id="2602574"/>
    <lineage>
        <taxon>Bacteria</taxon>
        <taxon>Pseudomonadati</taxon>
        <taxon>Pseudomonadota</taxon>
        <taxon>Alphaproteobacteria</taxon>
        <taxon>Rickettsiales</taxon>
        <taxon>Candidatus Midichloriaceae</taxon>
        <taxon>Candidatus Aquarickettsia</taxon>
    </lineage>
</organism>